<sequence>MANVGSAKPPHWSQEEIKALAIAHRKVSEDPVEGVKQTGATYHARIVEEWTKQAPSGDDRRCGTWSDRNGDTVANYLRDSIKAKCPKFNAALMAVDRAKPTGVDEKQQLNMAYAFYIENTKKIADHEFKDFDIKKWRFYDAWKILKDMRYFESEAANNLCGRDANLPSPGSKAGRPKGTKLSKVQEVIERRQASREAYRKLAEVKHEERHKEVAKRIDTLATQIQESTASLQAMCETMVSQNKLKTYRSLMKVAPPSKKQKLQALINEESQNMLEGSGLSLDDVAVL</sequence>
<dbReference type="EMBL" id="CAKOGP040001717">
    <property type="protein sequence ID" value="CAJ1946880.1"/>
    <property type="molecule type" value="Genomic_DNA"/>
</dbReference>
<evidence type="ECO:0000313" key="1">
    <source>
        <dbReference type="EMBL" id="CAJ1946880.1"/>
    </source>
</evidence>
<comment type="caution">
    <text evidence="1">The sequence shown here is derived from an EMBL/GenBank/DDBJ whole genome shotgun (WGS) entry which is preliminary data.</text>
</comment>
<evidence type="ECO:0000313" key="2">
    <source>
        <dbReference type="Proteomes" id="UP001295423"/>
    </source>
</evidence>
<name>A0AAD2FND0_9STRA</name>
<dbReference type="PANTHER" id="PTHR45023:SF4">
    <property type="entry name" value="GLYCINE-RICH PROTEIN-RELATED"/>
    <property type="match status" value="1"/>
</dbReference>
<reference evidence="1" key="1">
    <citation type="submission" date="2023-08" db="EMBL/GenBank/DDBJ databases">
        <authorList>
            <person name="Audoor S."/>
            <person name="Bilcke G."/>
        </authorList>
    </citation>
    <scope>NUCLEOTIDE SEQUENCE</scope>
</reference>
<dbReference type="AlphaFoldDB" id="A0AAD2FND0"/>
<evidence type="ECO:0008006" key="3">
    <source>
        <dbReference type="Google" id="ProtNLM"/>
    </source>
</evidence>
<proteinExistence type="predicted"/>
<protein>
    <recommendedName>
        <fullName evidence="3">No apical meristem-associated C-terminal domain-containing protein</fullName>
    </recommendedName>
</protein>
<accession>A0AAD2FND0</accession>
<gene>
    <name evidence="1" type="ORF">CYCCA115_LOCUS10881</name>
</gene>
<dbReference type="Proteomes" id="UP001295423">
    <property type="component" value="Unassembled WGS sequence"/>
</dbReference>
<organism evidence="1 2">
    <name type="scientific">Cylindrotheca closterium</name>
    <dbReference type="NCBI Taxonomy" id="2856"/>
    <lineage>
        <taxon>Eukaryota</taxon>
        <taxon>Sar</taxon>
        <taxon>Stramenopiles</taxon>
        <taxon>Ochrophyta</taxon>
        <taxon>Bacillariophyta</taxon>
        <taxon>Bacillariophyceae</taxon>
        <taxon>Bacillariophycidae</taxon>
        <taxon>Bacillariales</taxon>
        <taxon>Bacillariaceae</taxon>
        <taxon>Cylindrotheca</taxon>
    </lineage>
</organism>
<dbReference type="PANTHER" id="PTHR45023">
    <property type="match status" value="1"/>
</dbReference>
<keyword evidence="2" id="KW-1185">Reference proteome</keyword>